<dbReference type="InterPro" id="IPR023631">
    <property type="entry name" value="Amidase_dom"/>
</dbReference>
<organism evidence="3 4">
    <name type="scientific">Streptomyces flavotricini</name>
    <dbReference type="NCBI Taxonomy" id="66888"/>
    <lineage>
        <taxon>Bacteria</taxon>
        <taxon>Bacillati</taxon>
        <taxon>Actinomycetota</taxon>
        <taxon>Actinomycetes</taxon>
        <taxon>Kitasatosporales</taxon>
        <taxon>Streptomycetaceae</taxon>
        <taxon>Streptomyces</taxon>
    </lineage>
</organism>
<evidence type="ECO:0000259" key="2">
    <source>
        <dbReference type="Pfam" id="PF01425"/>
    </source>
</evidence>
<dbReference type="RefSeq" id="WP_229337583.1">
    <property type="nucleotide sequence ID" value="NZ_JAINUL010000001.1"/>
</dbReference>
<dbReference type="InterPro" id="IPR000120">
    <property type="entry name" value="Amidase"/>
</dbReference>
<keyword evidence="4" id="KW-1185">Reference proteome</keyword>
<evidence type="ECO:0000313" key="4">
    <source>
        <dbReference type="Proteomes" id="UP001520654"/>
    </source>
</evidence>
<dbReference type="Pfam" id="PF01425">
    <property type="entry name" value="Amidase"/>
    <property type="match status" value="1"/>
</dbReference>
<comment type="caution">
    <text evidence="3">The sequence shown here is derived from an EMBL/GenBank/DDBJ whole genome shotgun (WGS) entry which is preliminary data.</text>
</comment>
<protein>
    <submittedName>
        <fullName evidence="3">Amidase</fullName>
    </submittedName>
</protein>
<comment type="similarity">
    <text evidence="1">Belongs to the amidase family.</text>
</comment>
<dbReference type="Gene3D" id="3.90.1300.10">
    <property type="entry name" value="Amidase signature (AS) domain"/>
    <property type="match status" value="1"/>
</dbReference>
<reference evidence="3 4" key="1">
    <citation type="submission" date="2021-08" db="EMBL/GenBank/DDBJ databases">
        <title>Genomic Architecture of Streptomyces flavotricini NGL1 and Streptomyces erythrochromogenes HMS4 With Differential Plant Beneficial attributes and laccase production capabilities.</title>
        <authorList>
            <person name="Salwan R."/>
            <person name="Kaur R."/>
            <person name="Sharma V."/>
        </authorList>
    </citation>
    <scope>NUCLEOTIDE SEQUENCE [LARGE SCALE GENOMIC DNA]</scope>
    <source>
        <strain evidence="3 4">NGL1</strain>
    </source>
</reference>
<evidence type="ECO:0000256" key="1">
    <source>
        <dbReference type="ARBA" id="ARBA00009199"/>
    </source>
</evidence>
<dbReference type="InterPro" id="IPR036928">
    <property type="entry name" value="AS_sf"/>
</dbReference>
<evidence type="ECO:0000313" key="3">
    <source>
        <dbReference type="EMBL" id="MCC0096912.1"/>
    </source>
</evidence>
<dbReference type="PANTHER" id="PTHR11895">
    <property type="entry name" value="TRANSAMIDASE"/>
    <property type="match status" value="1"/>
</dbReference>
<dbReference type="EMBL" id="JAINUL010000001">
    <property type="protein sequence ID" value="MCC0096912.1"/>
    <property type="molecule type" value="Genomic_DNA"/>
</dbReference>
<dbReference type="Proteomes" id="UP001520654">
    <property type="component" value="Unassembled WGS sequence"/>
</dbReference>
<gene>
    <name evidence="3" type="ORF">K7B10_19375</name>
</gene>
<sequence>MAPDLPAAPDPAAPRYSDVRALRAAYGDGSLLPSEHLAATFRLLDRWEPRIGAFLTLARERATTEAEAADRLLDRYGNAVWRARPLLGMPVSVKDLTPTEGIRTTRGSLLHADAVPGRDAPAVARLRAAGAIVIGKTNTSEGGWSAAGVNRLQGPTRNPWDPALTPGGSSAGAAASVAVGIGVGATGTDGAGSIRIPASFCGVVGFKPSLGRIPYVPQSPDELSHLGPLTRSVADAALLTQVMSGYDTADPLSHGASGDPAGDPEEAAARMPRLRIGWIPSLGDPAPSPALAAVARQAVEALAARGHEVEEIPPPFEDPYAALETILAGWEAAAHPRDLDEVAGLLDPGRLRVIRYGRTLSAARLARAYEARAVLRARSQALMERYDLLAMPTVAIAPFAADRHEPPDPVPKGALSWLAWAPEAYTFNLTGQPAVSVPAGLSPEGLPVGLQLVGGRREDLRVLAAAYQLEQARPWHHHYAALSARSPEAEAEAEPEREST</sequence>
<dbReference type="PANTHER" id="PTHR11895:SF7">
    <property type="entry name" value="GLUTAMYL-TRNA(GLN) AMIDOTRANSFERASE SUBUNIT A, MITOCHONDRIAL"/>
    <property type="match status" value="1"/>
</dbReference>
<name>A0ABS8E6X9_9ACTN</name>
<accession>A0ABS8E6X9</accession>
<proteinExistence type="inferred from homology"/>
<dbReference type="SUPFAM" id="SSF75304">
    <property type="entry name" value="Amidase signature (AS) enzymes"/>
    <property type="match status" value="1"/>
</dbReference>
<feature type="domain" description="Amidase" evidence="2">
    <location>
        <begin position="39"/>
        <end position="463"/>
    </location>
</feature>